<dbReference type="EMBL" id="AVPF01000165">
    <property type="protein sequence ID" value="KGX83102.1"/>
    <property type="molecule type" value="Genomic_DNA"/>
</dbReference>
<accession>A0A0A5HHI6</accession>
<keyword evidence="1" id="KW-0812">Transmembrane</keyword>
<dbReference type="RefSeq" id="WP_027445785.1">
    <property type="nucleotide sequence ID" value="NZ_AULJ01000013.1"/>
</dbReference>
<proteinExistence type="predicted"/>
<evidence type="ECO:0000313" key="3">
    <source>
        <dbReference type="Proteomes" id="UP000030403"/>
    </source>
</evidence>
<keyword evidence="1" id="KW-1133">Transmembrane helix</keyword>
<feature type="transmembrane region" description="Helical" evidence="1">
    <location>
        <begin position="6"/>
        <end position="26"/>
    </location>
</feature>
<keyword evidence="3" id="KW-1185">Reference proteome</keyword>
<dbReference type="OrthoDB" id="2085682at2"/>
<protein>
    <submittedName>
        <fullName evidence="2">Uncharacterized protein</fullName>
    </submittedName>
</protein>
<dbReference type="Proteomes" id="UP000030403">
    <property type="component" value="Unassembled WGS sequence"/>
</dbReference>
<dbReference type="AlphaFoldDB" id="A0A0A5HHI6"/>
<evidence type="ECO:0000256" key="1">
    <source>
        <dbReference type="SAM" id="Phobius"/>
    </source>
</evidence>
<evidence type="ECO:0000313" key="2">
    <source>
        <dbReference type="EMBL" id="KGX83102.1"/>
    </source>
</evidence>
<reference evidence="2 3" key="1">
    <citation type="submission" date="2013-08" db="EMBL/GenBank/DDBJ databases">
        <authorList>
            <person name="Huang J."/>
            <person name="Wang G."/>
        </authorList>
    </citation>
    <scope>NUCLEOTIDE SEQUENCE [LARGE SCALE GENOMIC DNA]</scope>
    <source>
        <strain evidence="2 3">BH030004</strain>
    </source>
</reference>
<organism evidence="2 3">
    <name type="scientific">Pontibacillus marinus BH030004 = DSM 16465</name>
    <dbReference type="NCBI Taxonomy" id="1385511"/>
    <lineage>
        <taxon>Bacteria</taxon>
        <taxon>Bacillati</taxon>
        <taxon>Bacillota</taxon>
        <taxon>Bacilli</taxon>
        <taxon>Bacillales</taxon>
        <taxon>Bacillaceae</taxon>
        <taxon>Pontibacillus</taxon>
    </lineage>
</organism>
<comment type="caution">
    <text evidence="2">The sequence shown here is derived from an EMBL/GenBank/DDBJ whole genome shotgun (WGS) entry which is preliminary data.</text>
</comment>
<keyword evidence="1" id="KW-0472">Membrane</keyword>
<sequence length="173" mass="19872">MTKRIITMTLLFIALVICISLSYYYISGEGEFSKSSYSTARKELISEIDNVFISYRIKWRGIGNPTIKKIEFIRRDGTILEDDSNRIDIKTFIAPKTEIGLLDEESVLDEELNDNFVAVKGYKVRDIFFVMLKVELTNAIADNDVQTMRITYSKYGRTNSQEIPLEEGVISEN</sequence>
<gene>
    <name evidence="2" type="ORF">N783_08745</name>
</gene>
<name>A0A0A5HHI6_9BACI</name>
<dbReference type="eggNOG" id="ENOG5033FCF">
    <property type="taxonomic scope" value="Bacteria"/>
</dbReference>